<dbReference type="Proteomes" id="UP000030676">
    <property type="component" value="Unassembled WGS sequence"/>
</dbReference>
<accession>X0GPI1</accession>
<reference evidence="1" key="2">
    <citation type="submission" date="2014-03" db="EMBL/GenBank/DDBJ databases">
        <title>The Genome Annotation of Fusarium oxysporum PHW808.</title>
        <authorList>
            <consortium name="The Broad Institute Genomics Platform"/>
            <person name="Ma L.-J."/>
            <person name="Corby-Kistler H."/>
            <person name="Broz K."/>
            <person name="Gale L.R."/>
            <person name="Jonkers W."/>
            <person name="O'Donnell K."/>
            <person name="Ploetz R."/>
            <person name="Steinberg C."/>
            <person name="Schwartz D.C."/>
            <person name="VanEtten H."/>
            <person name="Zhou S."/>
            <person name="Young S.K."/>
            <person name="Zeng Q."/>
            <person name="Gargeya S."/>
            <person name="Fitzgerald M."/>
            <person name="Abouelleil A."/>
            <person name="Alvarado L."/>
            <person name="Chapman S.B."/>
            <person name="Gainer-Dewar J."/>
            <person name="Goldberg J."/>
            <person name="Griggs A."/>
            <person name="Gujja S."/>
            <person name="Hansen M."/>
            <person name="Howarth C."/>
            <person name="Imamovic A."/>
            <person name="Ireland A."/>
            <person name="Larimer J."/>
            <person name="McCowan C."/>
            <person name="Murphy C."/>
            <person name="Pearson M."/>
            <person name="Poon T.W."/>
            <person name="Priest M."/>
            <person name="Roberts A."/>
            <person name="Saif S."/>
            <person name="Shea T."/>
            <person name="Sykes S."/>
            <person name="Wortman J."/>
            <person name="Nusbaum C."/>
            <person name="Birren B."/>
        </authorList>
    </citation>
    <scope>NUCLEOTIDE SEQUENCE</scope>
    <source>
        <strain evidence="1">54008</strain>
    </source>
</reference>
<dbReference type="EMBL" id="KK033618">
    <property type="protein sequence ID" value="EXL65527.1"/>
    <property type="molecule type" value="Genomic_DNA"/>
</dbReference>
<dbReference type="HOGENOM" id="CLU_3191375_0_0_1"/>
<proteinExistence type="predicted"/>
<gene>
    <name evidence="1" type="ORF">FOPG_18245</name>
</gene>
<protein>
    <submittedName>
        <fullName evidence="1">Calcium-translocating P-type ATPase, PMCA-type</fullName>
    </submittedName>
</protein>
<evidence type="ECO:0000313" key="1">
    <source>
        <dbReference type="EMBL" id="EXL65527.1"/>
    </source>
</evidence>
<dbReference type="AlphaFoldDB" id="X0GPI1"/>
<organism evidence="1">
    <name type="scientific">Fusarium oxysporum f. sp. conglutinans race 2 54008</name>
    <dbReference type="NCBI Taxonomy" id="1089457"/>
    <lineage>
        <taxon>Eukaryota</taxon>
        <taxon>Fungi</taxon>
        <taxon>Dikarya</taxon>
        <taxon>Ascomycota</taxon>
        <taxon>Pezizomycotina</taxon>
        <taxon>Sordariomycetes</taxon>
        <taxon>Hypocreomycetidae</taxon>
        <taxon>Hypocreales</taxon>
        <taxon>Nectriaceae</taxon>
        <taxon>Fusarium</taxon>
        <taxon>Fusarium oxysporum species complex</taxon>
    </lineage>
</organism>
<reference evidence="1" key="1">
    <citation type="submission" date="2011-11" db="EMBL/GenBank/DDBJ databases">
        <title>The Genome Sequence of Fusarium oxysporum PHW808.</title>
        <authorList>
            <consortium name="The Broad Institute Genome Sequencing Platform"/>
            <person name="Ma L.-J."/>
            <person name="Gale L.R."/>
            <person name="Schwartz D.C."/>
            <person name="Zhou S."/>
            <person name="Corby-Kistler H."/>
            <person name="Young S.K."/>
            <person name="Zeng Q."/>
            <person name="Gargeya S."/>
            <person name="Fitzgerald M."/>
            <person name="Haas B."/>
            <person name="Abouelleil A."/>
            <person name="Alvarado L."/>
            <person name="Arachchi H.M."/>
            <person name="Berlin A."/>
            <person name="Brown A."/>
            <person name="Chapman S.B."/>
            <person name="Chen Z."/>
            <person name="Dunbar C."/>
            <person name="Freedman E."/>
            <person name="Gearin G."/>
            <person name="Goldberg J."/>
            <person name="Griggs A."/>
            <person name="Gujja S."/>
            <person name="Heiman D."/>
            <person name="Howarth C."/>
            <person name="Larson L."/>
            <person name="Lui A."/>
            <person name="MacDonald P.J.P."/>
            <person name="Montmayeur A."/>
            <person name="Murphy C."/>
            <person name="Neiman D."/>
            <person name="Pearson M."/>
            <person name="Priest M."/>
            <person name="Roberts A."/>
            <person name="Saif S."/>
            <person name="Shea T."/>
            <person name="Shenoy N."/>
            <person name="Sisk P."/>
            <person name="Stolte C."/>
            <person name="Sykes S."/>
            <person name="Wortman J."/>
            <person name="Nusbaum C."/>
            <person name="Birren B."/>
        </authorList>
    </citation>
    <scope>NUCLEOTIDE SEQUENCE [LARGE SCALE GENOMIC DNA]</scope>
    <source>
        <strain evidence="1">54008</strain>
    </source>
</reference>
<name>X0GPI1_FUSOX</name>
<sequence>MRLLVFRINRVILRLLIGLKELRFSALFSSLWLLLRITIGRRRRRL</sequence>